<evidence type="ECO:0000313" key="1">
    <source>
        <dbReference type="EMBL" id="VYS88246.1"/>
    </source>
</evidence>
<gene>
    <name evidence="1" type="ORF">AULFYP135_00757</name>
</gene>
<accession>A0A6N2S4Z7</accession>
<reference evidence="1" key="1">
    <citation type="submission" date="2019-11" db="EMBL/GenBank/DDBJ databases">
        <authorList>
            <person name="Feng L."/>
        </authorList>
    </citation>
    <scope>NUCLEOTIDE SEQUENCE</scope>
    <source>
        <strain evidence="1">AundefinedLFYP135</strain>
    </source>
</reference>
<organism evidence="1">
    <name type="scientific">uncultured Anaerotruncus sp</name>
    <dbReference type="NCBI Taxonomy" id="905011"/>
    <lineage>
        <taxon>Bacteria</taxon>
        <taxon>Bacillati</taxon>
        <taxon>Bacillota</taxon>
        <taxon>Clostridia</taxon>
        <taxon>Eubacteriales</taxon>
        <taxon>Oscillospiraceae</taxon>
        <taxon>Anaerotruncus</taxon>
        <taxon>environmental samples</taxon>
    </lineage>
</organism>
<dbReference type="EMBL" id="CACRSL010000003">
    <property type="protein sequence ID" value="VYS88246.1"/>
    <property type="molecule type" value="Genomic_DNA"/>
</dbReference>
<dbReference type="AlphaFoldDB" id="A0A6N2S4Z7"/>
<dbReference type="InterPro" id="IPR019644">
    <property type="entry name" value="DUF2508"/>
</dbReference>
<proteinExistence type="predicted"/>
<evidence type="ECO:0008006" key="2">
    <source>
        <dbReference type="Google" id="ProtNLM"/>
    </source>
</evidence>
<name>A0A6N2S4Z7_9FIRM</name>
<protein>
    <recommendedName>
        <fullName evidence="2">DUF2508 domain-containing protein</fullName>
    </recommendedName>
</protein>
<dbReference type="Pfam" id="PF10704">
    <property type="entry name" value="DUF2508"/>
    <property type="match status" value="1"/>
</dbReference>
<sequence length="97" mass="11301">MEKLAERLQSCLKRKKNTPPYPDPLLLEIRELVSQMDAVRSLFDLTSDPNLVEGLIHEMNALNSRYSYLMLQAREKNLVCVYQPDDLFQERVYGKLG</sequence>